<proteinExistence type="predicted"/>
<protein>
    <submittedName>
        <fullName evidence="2">Uncharacterized protein</fullName>
    </submittedName>
</protein>
<comment type="caution">
    <text evidence="2">The sequence shown here is derived from an EMBL/GenBank/DDBJ whole genome shotgun (WGS) entry which is preliminary data.</text>
</comment>
<organism evidence="2 3">
    <name type="scientific">Stephania japonica</name>
    <dbReference type="NCBI Taxonomy" id="461633"/>
    <lineage>
        <taxon>Eukaryota</taxon>
        <taxon>Viridiplantae</taxon>
        <taxon>Streptophyta</taxon>
        <taxon>Embryophyta</taxon>
        <taxon>Tracheophyta</taxon>
        <taxon>Spermatophyta</taxon>
        <taxon>Magnoliopsida</taxon>
        <taxon>Ranunculales</taxon>
        <taxon>Menispermaceae</taxon>
        <taxon>Menispermoideae</taxon>
        <taxon>Cissampelideae</taxon>
        <taxon>Stephania</taxon>
    </lineage>
</organism>
<evidence type="ECO:0000313" key="3">
    <source>
        <dbReference type="Proteomes" id="UP001417504"/>
    </source>
</evidence>
<sequence length="135" mass="14956">MNNIDKKSSAFTFHKYVEGKLVSPIGSHGGELVLPSSTPTTTTLRHFHATEGTSGGWLEGRCLSGRPPWRKEWERRGDGKHPSSPPLFGRDCNGRPPSRPCHYLAVVRLLWSTRLRACCLTHQSAHPKLATASSR</sequence>
<reference evidence="2 3" key="1">
    <citation type="submission" date="2024-01" db="EMBL/GenBank/DDBJ databases">
        <title>Genome assemblies of Stephania.</title>
        <authorList>
            <person name="Yang L."/>
        </authorList>
    </citation>
    <scope>NUCLEOTIDE SEQUENCE [LARGE SCALE GENOMIC DNA]</scope>
    <source>
        <strain evidence="2">QJT</strain>
        <tissue evidence="2">Leaf</tissue>
    </source>
</reference>
<dbReference type="EMBL" id="JBBNAE010000010">
    <property type="protein sequence ID" value="KAK9091004.1"/>
    <property type="molecule type" value="Genomic_DNA"/>
</dbReference>
<feature type="compositionally biased region" description="Basic and acidic residues" evidence="1">
    <location>
        <begin position="69"/>
        <end position="81"/>
    </location>
</feature>
<gene>
    <name evidence="2" type="ORF">Sjap_024181</name>
</gene>
<evidence type="ECO:0000256" key="1">
    <source>
        <dbReference type="SAM" id="MobiDB-lite"/>
    </source>
</evidence>
<dbReference type="Proteomes" id="UP001417504">
    <property type="component" value="Unassembled WGS sequence"/>
</dbReference>
<feature type="region of interest" description="Disordered" evidence="1">
    <location>
        <begin position="69"/>
        <end position="96"/>
    </location>
</feature>
<name>A0AAP0HL91_9MAGN</name>
<keyword evidence="3" id="KW-1185">Reference proteome</keyword>
<evidence type="ECO:0000313" key="2">
    <source>
        <dbReference type="EMBL" id="KAK9091004.1"/>
    </source>
</evidence>
<accession>A0AAP0HL91</accession>
<dbReference type="AlphaFoldDB" id="A0AAP0HL91"/>